<dbReference type="Gene3D" id="1.25.40.10">
    <property type="entry name" value="Tetratricopeptide repeat domain"/>
    <property type="match status" value="3"/>
</dbReference>
<evidence type="ECO:0000256" key="1">
    <source>
        <dbReference type="PROSITE-ProRule" id="PRU00708"/>
    </source>
</evidence>
<feature type="repeat" description="PPR" evidence="1">
    <location>
        <begin position="169"/>
        <end position="203"/>
    </location>
</feature>
<dbReference type="PANTHER" id="PTHR47938">
    <property type="entry name" value="RESPIRATORY COMPLEX I CHAPERONE (CIA84), PUTATIVE (AFU_ORTHOLOGUE AFUA_2G06020)-RELATED"/>
    <property type="match status" value="1"/>
</dbReference>
<dbReference type="PANTHER" id="PTHR47938:SF35">
    <property type="entry name" value="PENTATRICOPEPTIDE REPEAT-CONTAINING PROTEIN 4, MITOCHONDRIAL-RELATED"/>
    <property type="match status" value="1"/>
</dbReference>
<sequence length="376" mass="40122">MGCLANADHWEQALTLLRDARQQSLEPTASSVVAALRGLDGGLSNRWLLAVELVVKWRAAGGSLDTRACNALLRACGDESEAGHRTNAIAAEMRREAIEPDLSTFGALVSSCARGQFWDLALSRLGALRWAGVEPGSSVFTMALTSCGARWAEALELLAASRRLRLQENLVTSNAVVGACSKAGCVNLAWELMRSMPAAALVPDVVTFNTLLGACATANLAEAGDGRHFWDSALQLVDEMLVSGVEPDGMTLTTSVQAVGRGPGGRWARALGLFAERRSRSLQSYGAAISVCEDVGLWRKALDILAEAGQNGLQLGVVVLGAASSASAKSSRWETALDFLRYMQPRRMEPNLVLYNSILHCAERGGQLQQAEALFH</sequence>
<keyword evidence="3" id="KW-1185">Reference proteome</keyword>
<dbReference type="NCBIfam" id="TIGR00756">
    <property type="entry name" value="PPR"/>
    <property type="match status" value="1"/>
</dbReference>
<dbReference type="GO" id="GO:0003729">
    <property type="term" value="F:mRNA binding"/>
    <property type="evidence" value="ECO:0007669"/>
    <property type="project" value="TreeGrafter"/>
</dbReference>
<dbReference type="InterPro" id="IPR011990">
    <property type="entry name" value="TPR-like_helical_dom_sf"/>
</dbReference>
<name>A0A813EGM2_POLGL</name>
<proteinExistence type="predicted"/>
<dbReference type="Pfam" id="PF13041">
    <property type="entry name" value="PPR_2"/>
    <property type="match status" value="1"/>
</dbReference>
<protein>
    <recommendedName>
        <fullName evidence="4">Pentatricopeptide repeat-containing protein, chloroplastic</fullName>
    </recommendedName>
</protein>
<dbReference type="Pfam" id="PF13812">
    <property type="entry name" value="PPR_3"/>
    <property type="match status" value="2"/>
</dbReference>
<organism evidence="2 3">
    <name type="scientific">Polarella glacialis</name>
    <name type="common">Dinoflagellate</name>
    <dbReference type="NCBI Taxonomy" id="89957"/>
    <lineage>
        <taxon>Eukaryota</taxon>
        <taxon>Sar</taxon>
        <taxon>Alveolata</taxon>
        <taxon>Dinophyceae</taxon>
        <taxon>Suessiales</taxon>
        <taxon>Suessiaceae</taxon>
        <taxon>Polarella</taxon>
    </lineage>
</organism>
<accession>A0A813EGM2</accession>
<reference evidence="2" key="1">
    <citation type="submission" date="2021-02" db="EMBL/GenBank/DDBJ databases">
        <authorList>
            <person name="Dougan E. K."/>
            <person name="Rhodes N."/>
            <person name="Thang M."/>
            <person name="Chan C."/>
        </authorList>
    </citation>
    <scope>NUCLEOTIDE SEQUENCE</scope>
</reference>
<evidence type="ECO:0008006" key="4">
    <source>
        <dbReference type="Google" id="ProtNLM"/>
    </source>
</evidence>
<comment type="caution">
    <text evidence="2">The sequence shown here is derived from an EMBL/GenBank/DDBJ whole genome shotgun (WGS) entry which is preliminary data.</text>
</comment>
<feature type="non-terminal residue" evidence="2">
    <location>
        <position position="376"/>
    </location>
</feature>
<dbReference type="Proteomes" id="UP000654075">
    <property type="component" value="Unassembled WGS sequence"/>
</dbReference>
<evidence type="ECO:0000313" key="3">
    <source>
        <dbReference type="Proteomes" id="UP000654075"/>
    </source>
</evidence>
<dbReference type="OrthoDB" id="185373at2759"/>
<gene>
    <name evidence="2" type="ORF">PGLA1383_LOCUS16839</name>
</gene>
<dbReference type="PROSITE" id="PS51375">
    <property type="entry name" value="PPR"/>
    <property type="match status" value="1"/>
</dbReference>
<dbReference type="AlphaFoldDB" id="A0A813EGM2"/>
<dbReference type="InterPro" id="IPR002885">
    <property type="entry name" value="PPR_rpt"/>
</dbReference>
<evidence type="ECO:0000313" key="2">
    <source>
        <dbReference type="EMBL" id="CAE8598431.1"/>
    </source>
</evidence>
<dbReference type="EMBL" id="CAJNNV010010261">
    <property type="protein sequence ID" value="CAE8598431.1"/>
    <property type="molecule type" value="Genomic_DNA"/>
</dbReference>